<accession>A0A7D9CY15</accession>
<dbReference type="PANTHER" id="PTHR37273">
    <property type="entry name" value="CHROMOSOME 8, WHOLE GENOME SHOTGUN SEQUENCE"/>
    <property type="match status" value="1"/>
</dbReference>
<evidence type="ECO:0000313" key="5">
    <source>
        <dbReference type="Proteomes" id="UP000478008"/>
    </source>
</evidence>
<evidence type="ECO:0000256" key="1">
    <source>
        <dbReference type="SAM" id="MobiDB-lite"/>
    </source>
</evidence>
<dbReference type="SUPFAM" id="SSF50475">
    <property type="entry name" value="FMN-binding split barrel"/>
    <property type="match status" value="1"/>
</dbReference>
<feature type="chain" id="PRO_5041179782" evidence="2">
    <location>
        <begin position="19"/>
        <end position="280"/>
    </location>
</feature>
<evidence type="ECO:0000259" key="3">
    <source>
        <dbReference type="Pfam" id="PF13883"/>
    </source>
</evidence>
<evidence type="ECO:0000256" key="2">
    <source>
        <dbReference type="SAM" id="SignalP"/>
    </source>
</evidence>
<dbReference type="Proteomes" id="UP000478008">
    <property type="component" value="Unassembled WGS sequence"/>
</dbReference>
<dbReference type="EMBL" id="CABFWN010000003">
    <property type="protein sequence ID" value="VUG18498.1"/>
    <property type="molecule type" value="Genomic_DNA"/>
</dbReference>
<protein>
    <submittedName>
        <fullName evidence="4">DEBR0S3_12992g1_1</fullName>
    </submittedName>
</protein>
<dbReference type="PANTHER" id="PTHR37273:SF1">
    <property type="entry name" value="ADL397C-AP"/>
    <property type="match status" value="1"/>
</dbReference>
<dbReference type="Gene3D" id="2.30.110.10">
    <property type="entry name" value="Electron Transport, Fmn-binding Protein, Chain A"/>
    <property type="match status" value="1"/>
</dbReference>
<proteinExistence type="predicted"/>
<name>A0A7D9CY15_DEKBR</name>
<feature type="compositionally biased region" description="Basic and acidic residues" evidence="1">
    <location>
        <begin position="259"/>
        <end position="268"/>
    </location>
</feature>
<sequence length="280" mass="31057">MKFATALLLLANTRYIAGLPAGCYDQNIEEIGHGYHDVETAARVARTLVSRESLANLNTYDTNTGYPVGFVEYYADCQQDGEPVMLMIGISSSNKNIAAGSNASLTIRVGDHQPGDRVDPHYIGKVPHSVAGSPRLNLKGQFINYKPTHSEKEYFVSRHHEAISWFPGNPIHDSYWVKFKVESIYFVGGFGDRAYIGEIPAEMYLTAKPFPSRKIPRRSIGSHGNDNHGSIADSISSIVDRLHIALFGTSPDEYLSESIDQKHDDPQTSEHMIVDQTNEV</sequence>
<reference evidence="4 5" key="1">
    <citation type="submission" date="2019-07" db="EMBL/GenBank/DDBJ databases">
        <authorList>
            <person name="Friedrich A."/>
            <person name="Schacherer J."/>
        </authorList>
    </citation>
    <scope>NUCLEOTIDE SEQUENCE [LARGE SCALE GENOMIC DNA]</scope>
</reference>
<dbReference type="AlphaFoldDB" id="A0A7D9CY15"/>
<organism evidence="4 5">
    <name type="scientific">Dekkera bruxellensis</name>
    <name type="common">Brettanomyces custersii</name>
    <dbReference type="NCBI Taxonomy" id="5007"/>
    <lineage>
        <taxon>Eukaryota</taxon>
        <taxon>Fungi</taxon>
        <taxon>Dikarya</taxon>
        <taxon>Ascomycota</taxon>
        <taxon>Saccharomycotina</taxon>
        <taxon>Pichiomycetes</taxon>
        <taxon>Pichiales</taxon>
        <taxon>Pichiaceae</taxon>
        <taxon>Brettanomyces</taxon>
    </lineage>
</organism>
<feature type="domain" description="CREG-like beta-barrel" evidence="3">
    <location>
        <begin position="37"/>
        <end position="205"/>
    </location>
</feature>
<feature type="signal peptide" evidence="2">
    <location>
        <begin position="1"/>
        <end position="18"/>
    </location>
</feature>
<evidence type="ECO:0000313" key="4">
    <source>
        <dbReference type="EMBL" id="VUG18498.1"/>
    </source>
</evidence>
<keyword evidence="5" id="KW-1185">Reference proteome</keyword>
<keyword evidence="2" id="KW-0732">Signal</keyword>
<dbReference type="Pfam" id="PF13883">
    <property type="entry name" value="CREG_beta-barrel"/>
    <property type="match status" value="1"/>
</dbReference>
<dbReference type="InterPro" id="IPR012349">
    <property type="entry name" value="Split_barrel_FMN-bd"/>
</dbReference>
<gene>
    <name evidence="4" type="ORF">DEBR0S3_12992G</name>
</gene>
<feature type="region of interest" description="Disordered" evidence="1">
    <location>
        <begin position="256"/>
        <end position="280"/>
    </location>
</feature>
<dbReference type="InterPro" id="IPR055343">
    <property type="entry name" value="CREG_beta-barrel"/>
</dbReference>